<dbReference type="AlphaFoldDB" id="A0A9P8CLP7"/>
<sequence>MHTKYPTDLKFDELPDPKRVWAGAPGSREEGLGRLLLLTDERIRRAAQQIQTGQRVGLNWDLTKLEHPGYGRISCDHQVVPILDGDAFDDVYTMNPQQSSQWDGLRHWGMLSHPDAKQREFYGGTTKTEIMDRSSDRIGIHHWAREGITGRAVLIDYASWAEKKGIEYSAFSLHTIKLQDIITIAEESQILFEKGDILLVRSGMTKEWEQKMDVEAKKRYAAAESPHHAGLEATTDMLRWIWDTGFAAVAGDAISFEVFPPVGDITLHDYFLAGWGMPIGEMFDLERLAQVCQQLNRWTFFFASMPINMPGGVSSPPNAQAIF</sequence>
<protein>
    <recommendedName>
        <fullName evidence="4">Cyclase</fullName>
    </recommendedName>
</protein>
<dbReference type="RefSeq" id="XP_046115201.1">
    <property type="nucleotide sequence ID" value="XM_046264049.1"/>
</dbReference>
<evidence type="ECO:0000313" key="3">
    <source>
        <dbReference type="Proteomes" id="UP000887229"/>
    </source>
</evidence>
<name>A0A9P8CLP7_9HYPO</name>
<accession>A0A9P8CLP7</accession>
<gene>
    <name evidence="2" type="ORF">F5Z01DRAFT_663777</name>
</gene>
<organism evidence="2 3">
    <name type="scientific">Emericellopsis atlantica</name>
    <dbReference type="NCBI Taxonomy" id="2614577"/>
    <lineage>
        <taxon>Eukaryota</taxon>
        <taxon>Fungi</taxon>
        <taxon>Dikarya</taxon>
        <taxon>Ascomycota</taxon>
        <taxon>Pezizomycotina</taxon>
        <taxon>Sordariomycetes</taxon>
        <taxon>Hypocreomycetidae</taxon>
        <taxon>Hypocreales</taxon>
        <taxon>Bionectriaceae</taxon>
        <taxon>Emericellopsis</taxon>
    </lineage>
</organism>
<keyword evidence="3" id="KW-1185">Reference proteome</keyword>
<dbReference type="PANTHER" id="PTHR34861:SF8">
    <property type="entry name" value="CYCLASE"/>
    <property type="match status" value="1"/>
</dbReference>
<dbReference type="EMBL" id="MU251269">
    <property type="protein sequence ID" value="KAG9251277.1"/>
    <property type="molecule type" value="Genomic_DNA"/>
</dbReference>
<evidence type="ECO:0000256" key="1">
    <source>
        <dbReference type="ARBA" id="ARBA00007865"/>
    </source>
</evidence>
<evidence type="ECO:0000313" key="2">
    <source>
        <dbReference type="EMBL" id="KAG9251277.1"/>
    </source>
</evidence>
<comment type="caution">
    <text evidence="2">The sequence shown here is derived from an EMBL/GenBank/DDBJ whole genome shotgun (WGS) entry which is preliminary data.</text>
</comment>
<dbReference type="SUPFAM" id="SSF102198">
    <property type="entry name" value="Putative cyclase"/>
    <property type="match status" value="1"/>
</dbReference>
<dbReference type="Gene3D" id="3.50.30.50">
    <property type="entry name" value="Putative cyclase"/>
    <property type="match status" value="1"/>
</dbReference>
<dbReference type="InterPro" id="IPR007325">
    <property type="entry name" value="KFase/CYL"/>
</dbReference>
<evidence type="ECO:0008006" key="4">
    <source>
        <dbReference type="Google" id="ProtNLM"/>
    </source>
</evidence>
<dbReference type="GO" id="GO:0004061">
    <property type="term" value="F:arylformamidase activity"/>
    <property type="evidence" value="ECO:0007669"/>
    <property type="project" value="InterPro"/>
</dbReference>
<proteinExistence type="inferred from homology"/>
<dbReference type="OrthoDB" id="5396at2759"/>
<dbReference type="GO" id="GO:0019441">
    <property type="term" value="P:L-tryptophan catabolic process to kynurenine"/>
    <property type="evidence" value="ECO:0007669"/>
    <property type="project" value="InterPro"/>
</dbReference>
<dbReference type="InterPro" id="IPR037175">
    <property type="entry name" value="KFase_sf"/>
</dbReference>
<dbReference type="Pfam" id="PF04199">
    <property type="entry name" value="Cyclase"/>
    <property type="match status" value="1"/>
</dbReference>
<dbReference type="PANTHER" id="PTHR34861">
    <property type="match status" value="1"/>
</dbReference>
<dbReference type="GeneID" id="70294952"/>
<dbReference type="Proteomes" id="UP000887229">
    <property type="component" value="Unassembled WGS sequence"/>
</dbReference>
<reference evidence="2" key="1">
    <citation type="journal article" date="2021" name="IMA Fungus">
        <title>Genomic characterization of three marine fungi, including Emericellopsis atlantica sp. nov. with signatures of a generalist lifestyle and marine biomass degradation.</title>
        <authorList>
            <person name="Hagestad O.C."/>
            <person name="Hou L."/>
            <person name="Andersen J.H."/>
            <person name="Hansen E.H."/>
            <person name="Altermark B."/>
            <person name="Li C."/>
            <person name="Kuhnert E."/>
            <person name="Cox R.J."/>
            <person name="Crous P.W."/>
            <person name="Spatafora J.W."/>
            <person name="Lail K."/>
            <person name="Amirebrahimi M."/>
            <person name="Lipzen A."/>
            <person name="Pangilinan J."/>
            <person name="Andreopoulos W."/>
            <person name="Hayes R.D."/>
            <person name="Ng V."/>
            <person name="Grigoriev I.V."/>
            <person name="Jackson S.A."/>
            <person name="Sutton T.D.S."/>
            <person name="Dobson A.D.W."/>
            <person name="Rama T."/>
        </authorList>
    </citation>
    <scope>NUCLEOTIDE SEQUENCE</scope>
    <source>
        <strain evidence="2">TS7</strain>
    </source>
</reference>
<comment type="similarity">
    <text evidence="1">Belongs to the Cyclase 1 superfamily.</text>
</comment>